<reference evidence="2 3" key="1">
    <citation type="submission" date="2019-08" db="EMBL/GenBank/DDBJ databases">
        <authorList>
            <person name="Dong K."/>
        </authorList>
    </citation>
    <scope>NUCLEOTIDE SEQUENCE [LARGE SCALE GENOMIC DNA]</scope>
    <source>
        <strain evidence="2 3">M4-8</strain>
    </source>
</reference>
<proteinExistence type="predicted"/>
<keyword evidence="1" id="KW-0472">Membrane</keyword>
<dbReference type="AlphaFoldDB" id="A0A5C8HTT8"/>
<comment type="caution">
    <text evidence="2">The sequence shown here is derived from an EMBL/GenBank/DDBJ whole genome shotgun (WGS) entry which is preliminary data.</text>
</comment>
<protein>
    <submittedName>
        <fullName evidence="2">Heavy metal transporter</fullName>
    </submittedName>
</protein>
<evidence type="ECO:0000313" key="3">
    <source>
        <dbReference type="Proteomes" id="UP000321196"/>
    </source>
</evidence>
<name>A0A5C8HTT8_9MICO</name>
<evidence type="ECO:0000256" key="1">
    <source>
        <dbReference type="SAM" id="Phobius"/>
    </source>
</evidence>
<dbReference type="EMBL" id="VRSW01000001">
    <property type="protein sequence ID" value="TXK06558.1"/>
    <property type="molecule type" value="Genomic_DNA"/>
</dbReference>
<dbReference type="Proteomes" id="UP000321196">
    <property type="component" value="Unassembled WGS sequence"/>
</dbReference>
<feature type="transmembrane region" description="Helical" evidence="1">
    <location>
        <begin position="83"/>
        <end position="101"/>
    </location>
</feature>
<dbReference type="OrthoDB" id="5186135at2"/>
<keyword evidence="1" id="KW-1133">Transmembrane helix</keyword>
<accession>A0A5C8HTT8</accession>
<keyword evidence="1" id="KW-0812">Transmembrane</keyword>
<sequence>MSAKSRVRVTASPATVTAPIRRPLSSEPLYARGLVRAQLRLALVCLGGFLLTAGALTLVLFAVPSLNDIVIAHVPLPWLLHAYGYYPIIVLFAIIYARSATRNENRYRALREGDE</sequence>
<feature type="transmembrane region" description="Helical" evidence="1">
    <location>
        <begin position="41"/>
        <end position="63"/>
    </location>
</feature>
<keyword evidence="3" id="KW-1185">Reference proteome</keyword>
<dbReference type="RefSeq" id="WP_147825363.1">
    <property type="nucleotide sequence ID" value="NZ_BAAARG010000001.1"/>
</dbReference>
<organism evidence="2 3">
    <name type="scientific">Microbacterium mitrae</name>
    <dbReference type="NCBI Taxonomy" id="664640"/>
    <lineage>
        <taxon>Bacteria</taxon>
        <taxon>Bacillati</taxon>
        <taxon>Actinomycetota</taxon>
        <taxon>Actinomycetes</taxon>
        <taxon>Micrococcales</taxon>
        <taxon>Microbacteriaceae</taxon>
        <taxon>Microbacterium</taxon>
    </lineage>
</organism>
<evidence type="ECO:0000313" key="2">
    <source>
        <dbReference type="EMBL" id="TXK06558.1"/>
    </source>
</evidence>
<gene>
    <name evidence="2" type="ORF">FVP60_06335</name>
</gene>